<evidence type="ECO:0000313" key="1">
    <source>
        <dbReference type="EMBL" id="GAA0616603.1"/>
    </source>
</evidence>
<dbReference type="SUPFAM" id="SSF56784">
    <property type="entry name" value="HAD-like"/>
    <property type="match status" value="1"/>
</dbReference>
<dbReference type="InterPro" id="IPR052898">
    <property type="entry name" value="ACAD10-like"/>
</dbReference>
<dbReference type="InterPro" id="IPR023198">
    <property type="entry name" value="PGP-like_dom2"/>
</dbReference>
<dbReference type="Gene3D" id="1.10.150.240">
    <property type="entry name" value="Putative phosphatase, domain 2"/>
    <property type="match status" value="1"/>
</dbReference>
<dbReference type="Pfam" id="PF00702">
    <property type="entry name" value="Hydrolase"/>
    <property type="match status" value="1"/>
</dbReference>
<proteinExistence type="predicted"/>
<dbReference type="Gene3D" id="3.40.50.1000">
    <property type="entry name" value="HAD superfamily/HAD-like"/>
    <property type="match status" value="1"/>
</dbReference>
<evidence type="ECO:0008006" key="3">
    <source>
        <dbReference type="Google" id="ProtNLM"/>
    </source>
</evidence>
<keyword evidence="2" id="KW-1185">Reference proteome</keyword>
<protein>
    <recommendedName>
        <fullName evidence="3">Hydrolase of the HAD superfamily</fullName>
    </recommendedName>
</protein>
<dbReference type="RefSeq" id="WP_344603872.1">
    <property type="nucleotide sequence ID" value="NZ_BAAAHE010000014.1"/>
</dbReference>
<dbReference type="EMBL" id="BAAAHE010000014">
    <property type="protein sequence ID" value="GAA0616603.1"/>
    <property type="molecule type" value="Genomic_DNA"/>
</dbReference>
<organism evidence="1 2">
    <name type="scientific">Sporichthya brevicatena</name>
    <dbReference type="NCBI Taxonomy" id="171442"/>
    <lineage>
        <taxon>Bacteria</taxon>
        <taxon>Bacillati</taxon>
        <taxon>Actinomycetota</taxon>
        <taxon>Actinomycetes</taxon>
        <taxon>Sporichthyales</taxon>
        <taxon>Sporichthyaceae</taxon>
        <taxon>Sporichthya</taxon>
    </lineage>
</organism>
<dbReference type="PANTHER" id="PTHR47829:SF1">
    <property type="entry name" value="HAD FAMILY PHOSPHATASE"/>
    <property type="match status" value="1"/>
</dbReference>
<dbReference type="SFLD" id="SFLDS00003">
    <property type="entry name" value="Haloacid_Dehalogenase"/>
    <property type="match status" value="1"/>
</dbReference>
<sequence length="229" mass="24419">MSSTDGASKVPPVVVFDVGGVLAGDPFGPLDAYCASVGIASSMEPYFRGDADFAALEVGELGLREWFGGFLRRVEAEHGVRLDVQAVAAALREARALRPEMISLVGELMQHHRIAVLTNNTAANDDFLVDMFQRGAPGGLPAGAVDLICNSAALKLRKPDPGIYVELLRRLECPAADVVFVDDFAENLPPAQELGIRTIHFSDPAQCRRELAALGARVSADPPARANAR</sequence>
<reference evidence="2" key="1">
    <citation type="journal article" date="2019" name="Int. J. Syst. Evol. Microbiol.">
        <title>The Global Catalogue of Microorganisms (GCM) 10K type strain sequencing project: providing services to taxonomists for standard genome sequencing and annotation.</title>
        <authorList>
            <consortium name="The Broad Institute Genomics Platform"/>
            <consortium name="The Broad Institute Genome Sequencing Center for Infectious Disease"/>
            <person name="Wu L."/>
            <person name="Ma J."/>
        </authorList>
    </citation>
    <scope>NUCLEOTIDE SEQUENCE [LARGE SCALE GENOMIC DNA]</scope>
    <source>
        <strain evidence="2">JCM 10671</strain>
    </source>
</reference>
<comment type="caution">
    <text evidence="1">The sequence shown here is derived from an EMBL/GenBank/DDBJ whole genome shotgun (WGS) entry which is preliminary data.</text>
</comment>
<name>A0ABN1GQJ7_9ACTN</name>
<gene>
    <name evidence="1" type="ORF">GCM10009547_18360</name>
</gene>
<accession>A0ABN1GQJ7</accession>
<dbReference type="InterPro" id="IPR023214">
    <property type="entry name" value="HAD_sf"/>
</dbReference>
<dbReference type="NCBIfam" id="TIGR01509">
    <property type="entry name" value="HAD-SF-IA-v3"/>
    <property type="match status" value="1"/>
</dbReference>
<dbReference type="Proteomes" id="UP001500957">
    <property type="component" value="Unassembled WGS sequence"/>
</dbReference>
<dbReference type="PRINTS" id="PR00413">
    <property type="entry name" value="HADHALOGNASE"/>
</dbReference>
<dbReference type="InterPro" id="IPR006439">
    <property type="entry name" value="HAD-SF_hydro_IA"/>
</dbReference>
<dbReference type="PANTHER" id="PTHR47829">
    <property type="entry name" value="HYDROLASE, PUTATIVE (AFU_ORTHOLOGUE AFUA_1G12880)-RELATED"/>
    <property type="match status" value="1"/>
</dbReference>
<evidence type="ECO:0000313" key="2">
    <source>
        <dbReference type="Proteomes" id="UP001500957"/>
    </source>
</evidence>
<dbReference type="InterPro" id="IPR036412">
    <property type="entry name" value="HAD-like_sf"/>
</dbReference>
<dbReference type="SFLD" id="SFLDG01129">
    <property type="entry name" value="C1.5:_HAD__Beta-PGM__Phosphata"/>
    <property type="match status" value="1"/>
</dbReference>